<evidence type="ECO:0000313" key="2">
    <source>
        <dbReference type="EnsemblPlants" id="Kaladp0006s0029.1.v1.1"/>
    </source>
</evidence>
<sequence>MVRDRETRRGNGCFGSEDREALTRSAGSMMKFLCSYGGRIMPRLTDGKLRYVGGHTRVLSVERSISFVELMVRLVEFCGSSVRMRCPLPDGDLETLISITSDDDLRHVMGEYDRANSSPHPPKIRAILSPPKSLKFVSPPLSPPSPVGCCSPYQISESPPSAAASSPAGLVREARCVAGRRPFLVRNCHSLTCLVPHRSNWIN</sequence>
<dbReference type="Gramene" id="Kaladp0006s0029.1.v1.1">
    <property type="protein sequence ID" value="Kaladp0006s0029.1.v1.1"/>
    <property type="gene ID" value="Kaladp0006s0029.v1.1"/>
</dbReference>
<dbReference type="Gene3D" id="3.10.20.90">
    <property type="entry name" value="Phosphatidylinositol 3-kinase Catalytic Subunit, Chain A, domain 1"/>
    <property type="match status" value="1"/>
</dbReference>
<dbReference type="PANTHER" id="PTHR31066:SF66">
    <property type="entry name" value="PB1 DOMAIN-CONTAINING PROTEIN"/>
    <property type="match status" value="1"/>
</dbReference>
<name>A0A7N0SVN4_KALFE</name>
<organism evidence="2 3">
    <name type="scientific">Kalanchoe fedtschenkoi</name>
    <name type="common">Lavender scallops</name>
    <name type="synonym">South American air plant</name>
    <dbReference type="NCBI Taxonomy" id="63787"/>
    <lineage>
        <taxon>Eukaryota</taxon>
        <taxon>Viridiplantae</taxon>
        <taxon>Streptophyta</taxon>
        <taxon>Embryophyta</taxon>
        <taxon>Tracheophyta</taxon>
        <taxon>Spermatophyta</taxon>
        <taxon>Magnoliopsida</taxon>
        <taxon>eudicotyledons</taxon>
        <taxon>Gunneridae</taxon>
        <taxon>Pentapetalae</taxon>
        <taxon>Saxifragales</taxon>
        <taxon>Crassulaceae</taxon>
        <taxon>Kalanchoe</taxon>
    </lineage>
</organism>
<protein>
    <recommendedName>
        <fullName evidence="1">PB1 domain-containing protein</fullName>
    </recommendedName>
</protein>
<evidence type="ECO:0000259" key="1">
    <source>
        <dbReference type="SMART" id="SM00666"/>
    </source>
</evidence>
<dbReference type="OMA" id="CQRRELC"/>
<dbReference type="Proteomes" id="UP000594263">
    <property type="component" value="Unplaced"/>
</dbReference>
<dbReference type="EnsemblPlants" id="Kaladp0006s0029.1.v1.1">
    <property type="protein sequence ID" value="Kaladp0006s0029.1.v1.1"/>
    <property type="gene ID" value="Kaladp0006s0029.v1.1"/>
</dbReference>
<dbReference type="SMART" id="SM00666">
    <property type="entry name" value="PB1"/>
    <property type="match status" value="1"/>
</dbReference>
<evidence type="ECO:0000313" key="3">
    <source>
        <dbReference type="Proteomes" id="UP000594263"/>
    </source>
</evidence>
<feature type="domain" description="PB1" evidence="1">
    <location>
        <begin position="44"/>
        <end position="131"/>
    </location>
</feature>
<proteinExistence type="predicted"/>
<keyword evidence="3" id="KW-1185">Reference proteome</keyword>
<dbReference type="SUPFAM" id="SSF54277">
    <property type="entry name" value="CAD &amp; PB1 domains"/>
    <property type="match status" value="1"/>
</dbReference>
<accession>A0A7N0SVN4</accession>
<dbReference type="PANTHER" id="PTHR31066">
    <property type="entry name" value="OS05G0427100 PROTEIN-RELATED"/>
    <property type="match status" value="1"/>
</dbReference>
<dbReference type="CDD" id="cd06410">
    <property type="entry name" value="PB1_UP2"/>
    <property type="match status" value="1"/>
</dbReference>
<dbReference type="Pfam" id="PF00564">
    <property type="entry name" value="PB1"/>
    <property type="match status" value="1"/>
</dbReference>
<reference evidence="2" key="1">
    <citation type="submission" date="2021-01" db="UniProtKB">
        <authorList>
            <consortium name="EnsemblPlants"/>
        </authorList>
    </citation>
    <scope>IDENTIFICATION</scope>
</reference>
<dbReference type="InterPro" id="IPR000270">
    <property type="entry name" value="PB1_dom"/>
</dbReference>
<dbReference type="AlphaFoldDB" id="A0A7N0SVN4"/>
<dbReference type="InterPro" id="IPR053198">
    <property type="entry name" value="Gynoecium_Dev_Regulator"/>
</dbReference>